<accession>A0ABW3DLL0</accession>
<comment type="caution">
    <text evidence="1">The sequence shown here is derived from an EMBL/GenBank/DDBJ whole genome shotgun (WGS) entry which is preliminary data.</text>
</comment>
<name>A0ABW3DLL0_9ACTN</name>
<organism evidence="1 2">
    <name type="scientific">Streptosporangium algeriense</name>
    <dbReference type="NCBI Taxonomy" id="1682748"/>
    <lineage>
        <taxon>Bacteria</taxon>
        <taxon>Bacillati</taxon>
        <taxon>Actinomycetota</taxon>
        <taxon>Actinomycetes</taxon>
        <taxon>Streptosporangiales</taxon>
        <taxon>Streptosporangiaceae</taxon>
        <taxon>Streptosporangium</taxon>
    </lineage>
</organism>
<sequence>MTSTLSLSSLAAAGGDVVTFMFRRWYSELHDEVAAASGQLMAGTISADRWAERAQRKADALRADPSVRKFTR</sequence>
<dbReference type="EMBL" id="JBHTHX010000224">
    <property type="protein sequence ID" value="MFD0884763.1"/>
    <property type="molecule type" value="Genomic_DNA"/>
</dbReference>
<evidence type="ECO:0000313" key="1">
    <source>
        <dbReference type="EMBL" id="MFD0884763.1"/>
    </source>
</evidence>
<evidence type="ECO:0000313" key="2">
    <source>
        <dbReference type="Proteomes" id="UP001597024"/>
    </source>
</evidence>
<keyword evidence="2" id="KW-1185">Reference proteome</keyword>
<reference evidence="2" key="1">
    <citation type="journal article" date="2019" name="Int. J. Syst. Evol. Microbiol.">
        <title>The Global Catalogue of Microorganisms (GCM) 10K type strain sequencing project: providing services to taxonomists for standard genome sequencing and annotation.</title>
        <authorList>
            <consortium name="The Broad Institute Genomics Platform"/>
            <consortium name="The Broad Institute Genome Sequencing Center for Infectious Disease"/>
            <person name="Wu L."/>
            <person name="Ma J."/>
        </authorList>
    </citation>
    <scope>NUCLEOTIDE SEQUENCE [LARGE SCALE GENOMIC DNA]</scope>
    <source>
        <strain evidence="2">CCUG 62974</strain>
    </source>
</reference>
<dbReference type="Proteomes" id="UP001597024">
    <property type="component" value="Unassembled WGS sequence"/>
</dbReference>
<gene>
    <name evidence="1" type="ORF">ACFQ08_09410</name>
</gene>
<protein>
    <submittedName>
        <fullName evidence="1">Uncharacterized protein</fullName>
    </submittedName>
</protein>
<proteinExistence type="predicted"/>